<dbReference type="Proteomes" id="UP001292094">
    <property type="component" value="Unassembled WGS sequence"/>
</dbReference>
<dbReference type="EMBL" id="JAWZYT010000875">
    <property type="protein sequence ID" value="KAK4318017.1"/>
    <property type="molecule type" value="Genomic_DNA"/>
</dbReference>
<accession>A0AAE1UC28</accession>
<name>A0AAE1UC28_9EUCA</name>
<proteinExistence type="predicted"/>
<organism evidence="1 2">
    <name type="scientific">Petrolisthes manimaculis</name>
    <dbReference type="NCBI Taxonomy" id="1843537"/>
    <lineage>
        <taxon>Eukaryota</taxon>
        <taxon>Metazoa</taxon>
        <taxon>Ecdysozoa</taxon>
        <taxon>Arthropoda</taxon>
        <taxon>Crustacea</taxon>
        <taxon>Multicrustacea</taxon>
        <taxon>Malacostraca</taxon>
        <taxon>Eumalacostraca</taxon>
        <taxon>Eucarida</taxon>
        <taxon>Decapoda</taxon>
        <taxon>Pleocyemata</taxon>
        <taxon>Anomura</taxon>
        <taxon>Galatheoidea</taxon>
        <taxon>Porcellanidae</taxon>
        <taxon>Petrolisthes</taxon>
    </lineage>
</organism>
<comment type="caution">
    <text evidence="1">The sequence shown here is derived from an EMBL/GenBank/DDBJ whole genome shotgun (WGS) entry which is preliminary data.</text>
</comment>
<dbReference type="AlphaFoldDB" id="A0AAE1UC28"/>
<keyword evidence="2" id="KW-1185">Reference proteome</keyword>
<reference evidence="1" key="1">
    <citation type="submission" date="2023-11" db="EMBL/GenBank/DDBJ databases">
        <title>Genome assemblies of two species of porcelain crab, Petrolisthes cinctipes and Petrolisthes manimaculis (Anomura: Porcellanidae).</title>
        <authorList>
            <person name="Angst P."/>
        </authorList>
    </citation>
    <scope>NUCLEOTIDE SEQUENCE</scope>
    <source>
        <strain evidence="1">PB745_02</strain>
        <tissue evidence="1">Gill</tissue>
    </source>
</reference>
<gene>
    <name evidence="1" type="ORF">Pmani_010969</name>
</gene>
<evidence type="ECO:0000313" key="1">
    <source>
        <dbReference type="EMBL" id="KAK4318017.1"/>
    </source>
</evidence>
<protein>
    <submittedName>
        <fullName evidence="1">Uncharacterized protein</fullName>
    </submittedName>
</protein>
<evidence type="ECO:0000313" key="2">
    <source>
        <dbReference type="Proteomes" id="UP001292094"/>
    </source>
</evidence>
<sequence length="164" mass="18188">MGMQGQLDAFVGEMKEEQQQFKEEVYGELQHLDNKLKSVNEGIVTECREQVGNQLKTVSESMVIECRKHVDNQLKQVIDHVKIIIDKIEAVEKNCIVEPQVRVQGAYERKGQLGVNFEESPVPKGSVTGLNHLRIGALSPGLNYDAPAFRPQSIEPYGNGGGPS</sequence>